<sequence length="415" mass="44451">MQTRTPRAVLLLLIALLLGGALAAWLLTRSPAQAELRSLQLADGSQLTVAEPAGTPRQRVLLALTAEQAMTPTALMALAESSGARLAQLQLPANDCALQAQRLQQASTALDGPVDLIAGIGPGAALAWRWLAEQSSDQAQALSIGFSLQQPDCATPLPEQAAHGRWHVAWNNNPDDASARFAREQANADTQISDYSTSLEQLLQSQLQRLLNGQAADLPVVEVVAKPASADVALFYSGDGGWRDLDRDLAAELAKRGQSVVGIDSLRYFWQHKSPEQGAQDLSRLMHDYQAKWGATRFTLIGFSFGADALPAFYNRLPAEDQQRVEHIILIAAARSGSFEIEVQGWLGKAGSEAATGPELRKLPADKLLCIYGSEEAPQSGCTLPNLPGEQLQISGGHHLDGNYAALAEHLLSLP</sequence>
<dbReference type="InterPro" id="IPR010333">
    <property type="entry name" value="VirJ"/>
</dbReference>
<dbReference type="EMBL" id="FOFP01000002">
    <property type="protein sequence ID" value="SEP88640.1"/>
    <property type="molecule type" value="Genomic_DNA"/>
</dbReference>
<proteinExistence type="predicted"/>
<feature type="domain" description="Bacterial virulence" evidence="1">
    <location>
        <begin position="232"/>
        <end position="412"/>
    </location>
</feature>
<dbReference type="PIRSF" id="PIRSF029063">
    <property type="entry name" value="IV_sec_VirJ"/>
    <property type="match status" value="1"/>
</dbReference>
<keyword evidence="3" id="KW-1185">Reference proteome</keyword>
<dbReference type="InterPro" id="IPR011225">
    <property type="entry name" value="IV_sec_VirJ"/>
</dbReference>
<dbReference type="Proteomes" id="UP000198512">
    <property type="component" value="Unassembled WGS sequence"/>
</dbReference>
<protein>
    <submittedName>
        <fullName evidence="2">Type IV secretory pathway, VirJ component</fullName>
    </submittedName>
</protein>
<accession>A0ABY1B490</accession>
<dbReference type="Pfam" id="PF06057">
    <property type="entry name" value="VirJ"/>
    <property type="match status" value="1"/>
</dbReference>
<name>A0ABY1B490_9PSED</name>
<evidence type="ECO:0000259" key="1">
    <source>
        <dbReference type="Pfam" id="PF06057"/>
    </source>
</evidence>
<evidence type="ECO:0000313" key="2">
    <source>
        <dbReference type="EMBL" id="SEP88640.1"/>
    </source>
</evidence>
<comment type="caution">
    <text evidence="2">The sequence shown here is derived from an EMBL/GenBank/DDBJ whole genome shotgun (WGS) entry which is preliminary data.</text>
</comment>
<dbReference type="RefSeq" id="WP_069515940.1">
    <property type="nucleotide sequence ID" value="NZ_FOFP01000002.1"/>
</dbReference>
<dbReference type="Gene3D" id="3.40.50.1820">
    <property type="entry name" value="alpha/beta hydrolase"/>
    <property type="match status" value="1"/>
</dbReference>
<reference evidence="2 3" key="1">
    <citation type="submission" date="2016-10" db="EMBL/GenBank/DDBJ databases">
        <authorList>
            <person name="Varghese N."/>
            <person name="Submissions S."/>
        </authorList>
    </citation>
    <scope>NUCLEOTIDE SEQUENCE [LARGE SCALE GENOMIC DNA]</scope>
    <source>
        <strain evidence="2 3">CIP 109853</strain>
    </source>
</reference>
<organism evidence="2 3">
    <name type="scientific">Pseudomonas cuatrocienegasensis</name>
    <dbReference type="NCBI Taxonomy" id="543360"/>
    <lineage>
        <taxon>Bacteria</taxon>
        <taxon>Pseudomonadati</taxon>
        <taxon>Pseudomonadota</taxon>
        <taxon>Gammaproteobacteria</taxon>
        <taxon>Pseudomonadales</taxon>
        <taxon>Pseudomonadaceae</taxon>
        <taxon>Pseudomonas</taxon>
    </lineage>
</organism>
<dbReference type="InterPro" id="IPR029058">
    <property type="entry name" value="AB_hydrolase_fold"/>
</dbReference>
<gene>
    <name evidence="2" type="ORF">SAMN05216600_102160</name>
</gene>
<evidence type="ECO:0000313" key="3">
    <source>
        <dbReference type="Proteomes" id="UP000198512"/>
    </source>
</evidence>
<dbReference type="SUPFAM" id="SSF53474">
    <property type="entry name" value="alpha/beta-Hydrolases"/>
    <property type="match status" value="1"/>
</dbReference>